<dbReference type="InterPro" id="IPR000834">
    <property type="entry name" value="Peptidase_M14"/>
</dbReference>
<name>A0A9X2L2L2_9BACT</name>
<dbReference type="AlphaFoldDB" id="A0A9X2L2L2"/>
<evidence type="ECO:0000313" key="4">
    <source>
        <dbReference type="EMBL" id="MCP9291082.1"/>
    </source>
</evidence>
<dbReference type="GO" id="GO:0004181">
    <property type="term" value="F:metallocarboxypeptidase activity"/>
    <property type="evidence" value="ECO:0007669"/>
    <property type="project" value="InterPro"/>
</dbReference>
<evidence type="ECO:0000259" key="3">
    <source>
        <dbReference type="PROSITE" id="PS52035"/>
    </source>
</evidence>
<evidence type="ECO:0000256" key="1">
    <source>
        <dbReference type="ARBA" id="ARBA00001947"/>
    </source>
</evidence>
<dbReference type="Pfam" id="PF00246">
    <property type="entry name" value="Peptidase_M14"/>
    <property type="match status" value="1"/>
</dbReference>
<dbReference type="SMART" id="SM00631">
    <property type="entry name" value="Zn_pept"/>
    <property type="match status" value="1"/>
</dbReference>
<dbReference type="GO" id="GO:0008270">
    <property type="term" value="F:zinc ion binding"/>
    <property type="evidence" value="ECO:0007669"/>
    <property type="project" value="InterPro"/>
</dbReference>
<keyword evidence="5" id="KW-1185">Reference proteome</keyword>
<dbReference type="CDD" id="cd06237">
    <property type="entry name" value="M14_Nna1-like"/>
    <property type="match status" value="1"/>
</dbReference>
<organism evidence="4 5">
    <name type="scientific">Gracilimonas sediminicola</name>
    <dbReference type="NCBI Taxonomy" id="2952158"/>
    <lineage>
        <taxon>Bacteria</taxon>
        <taxon>Pseudomonadati</taxon>
        <taxon>Balneolota</taxon>
        <taxon>Balneolia</taxon>
        <taxon>Balneolales</taxon>
        <taxon>Balneolaceae</taxon>
        <taxon>Gracilimonas</taxon>
    </lineage>
</organism>
<dbReference type="SUPFAM" id="SSF53187">
    <property type="entry name" value="Zn-dependent exopeptidases"/>
    <property type="match status" value="1"/>
</dbReference>
<gene>
    <name evidence="4" type="ORF">NM125_05765</name>
</gene>
<dbReference type="PROSITE" id="PS52035">
    <property type="entry name" value="PEPTIDASE_M14"/>
    <property type="match status" value="1"/>
</dbReference>
<accession>A0A9X2L2L2</accession>
<protein>
    <submittedName>
        <fullName evidence="4">M14 family metallopeptidase</fullName>
    </submittedName>
</protein>
<dbReference type="Gene3D" id="3.40.630.10">
    <property type="entry name" value="Zn peptidases"/>
    <property type="match status" value="1"/>
</dbReference>
<dbReference type="PROSITE" id="PS51257">
    <property type="entry name" value="PROKAR_LIPOPROTEIN"/>
    <property type="match status" value="1"/>
</dbReference>
<evidence type="ECO:0000256" key="2">
    <source>
        <dbReference type="PROSITE-ProRule" id="PRU01379"/>
    </source>
</evidence>
<dbReference type="PANTHER" id="PTHR12756:SF11">
    <property type="entry name" value="CYTOSOLIC CARBOXYPEPTIDASE 1"/>
    <property type="match status" value="1"/>
</dbReference>
<reference evidence="4" key="1">
    <citation type="submission" date="2022-06" db="EMBL/GenBank/DDBJ databases">
        <title>Gracilimonas sp. CAU 1638 isolated from sea sediment.</title>
        <authorList>
            <person name="Kim W."/>
        </authorList>
    </citation>
    <scope>NUCLEOTIDE SEQUENCE</scope>
    <source>
        <strain evidence="4">CAU 1638</strain>
    </source>
</reference>
<feature type="domain" description="Peptidase M14" evidence="3">
    <location>
        <begin position="168"/>
        <end position="414"/>
    </location>
</feature>
<sequence length="425" mass="48677">MYKYFQVIIVSLILVSCKSTEEFTGFSYDPPDVTNTTDKVIQEQARRTIGVDSPKVWISNEFDGARMNDVYAYGDSTVEVFVAPENGPINNSPWYAFKIWSDTVRMAKIRLNYLDATHRYLPKLQSWVQPDSMWKQQMELPVQYDSATGTATFDVLLAPDPIIISGQPLHTSSDLLSTLTHRGVLDNSFVEMKEAGKSKLGRPVWELEITEVDPNEKGPVLAIVSRQHPPEVTGYLASLIFLEELAADNALAREFRETFVVKAFPMLNPDGVDMGHWRHNAGGVDLNRDWENFNQPETRIVKETLEPLKNSDLRRMFYAIDFHSTNENIFYPINEEVKTNPDNITQQWVERIQEDNEEVVFNIEPFDTSSPIAKNWFYHAFGIDALTYEVDDQISDEDLEQVSRSAAKSLMRVLLENWDKTSVEN</sequence>
<proteinExistence type="inferred from homology"/>
<comment type="similarity">
    <text evidence="2">Belongs to the peptidase M14 family.</text>
</comment>
<feature type="active site" description="Proton donor/acceptor" evidence="2">
    <location>
        <position position="389"/>
    </location>
</feature>
<comment type="caution">
    <text evidence="4">The sequence shown here is derived from an EMBL/GenBank/DDBJ whole genome shotgun (WGS) entry which is preliminary data.</text>
</comment>
<dbReference type="EMBL" id="JANDBC010000001">
    <property type="protein sequence ID" value="MCP9291082.1"/>
    <property type="molecule type" value="Genomic_DNA"/>
</dbReference>
<dbReference type="Proteomes" id="UP001139125">
    <property type="component" value="Unassembled WGS sequence"/>
</dbReference>
<dbReference type="RefSeq" id="WP_255133709.1">
    <property type="nucleotide sequence ID" value="NZ_JANDBC010000001.1"/>
</dbReference>
<dbReference type="InterPro" id="IPR050821">
    <property type="entry name" value="Cytosolic_carboxypeptidase"/>
</dbReference>
<dbReference type="PANTHER" id="PTHR12756">
    <property type="entry name" value="CYTOSOLIC CARBOXYPEPTIDASE"/>
    <property type="match status" value="1"/>
</dbReference>
<evidence type="ECO:0000313" key="5">
    <source>
        <dbReference type="Proteomes" id="UP001139125"/>
    </source>
</evidence>
<comment type="cofactor">
    <cofactor evidence="1">
        <name>Zn(2+)</name>
        <dbReference type="ChEBI" id="CHEBI:29105"/>
    </cofactor>
</comment>
<dbReference type="GO" id="GO:0006508">
    <property type="term" value="P:proteolysis"/>
    <property type="evidence" value="ECO:0007669"/>
    <property type="project" value="InterPro"/>
</dbReference>